<dbReference type="SUPFAM" id="SSF158710">
    <property type="entry name" value="PSPTO4464-like"/>
    <property type="match status" value="1"/>
</dbReference>
<evidence type="ECO:0000256" key="4">
    <source>
        <dbReference type="ARBA" id="ARBA00022884"/>
    </source>
</evidence>
<keyword evidence="2 5" id="KW-0690">Ribosome biogenesis</keyword>
<evidence type="ECO:0000256" key="5">
    <source>
        <dbReference type="HAMAP-Rule" id="MF_00765"/>
    </source>
</evidence>
<dbReference type="InterPro" id="IPR023153">
    <property type="entry name" value="DarP_sf"/>
</dbReference>
<dbReference type="GO" id="GO:0005829">
    <property type="term" value="C:cytosol"/>
    <property type="evidence" value="ECO:0007669"/>
    <property type="project" value="TreeGrafter"/>
</dbReference>
<proteinExistence type="inferred from homology"/>
<evidence type="ECO:0000313" key="8">
    <source>
        <dbReference type="Proteomes" id="UP000243469"/>
    </source>
</evidence>
<keyword evidence="4 5" id="KW-0694">RNA-binding</keyword>
<dbReference type="GO" id="GO:0019843">
    <property type="term" value="F:rRNA binding"/>
    <property type="evidence" value="ECO:0007669"/>
    <property type="project" value="UniProtKB-UniRule"/>
</dbReference>
<evidence type="ECO:0000256" key="1">
    <source>
        <dbReference type="ARBA" id="ARBA00022490"/>
    </source>
</evidence>
<evidence type="ECO:0000256" key="6">
    <source>
        <dbReference type="SAM" id="MobiDB-lite"/>
    </source>
</evidence>
<keyword evidence="3 5" id="KW-0699">rRNA-binding</keyword>
<dbReference type="GO" id="GO:1902626">
    <property type="term" value="P:assembly of large subunit precursor of preribosome"/>
    <property type="evidence" value="ECO:0007669"/>
    <property type="project" value="UniProtKB-UniRule"/>
</dbReference>
<dbReference type="STRING" id="207954.MED92_01554"/>
<evidence type="ECO:0000313" key="7">
    <source>
        <dbReference type="EMBL" id="PIE23987.1"/>
    </source>
</evidence>
<protein>
    <recommendedName>
        <fullName evidence="5">Dual-action ribosomal maturation protein DarP</fullName>
    </recommendedName>
    <alternativeName>
        <fullName evidence="5">Large ribosomal subunit assembly factor DarP</fullName>
    </alternativeName>
</protein>
<comment type="caution">
    <text evidence="7">The sequence shown here is derived from an EMBL/GenBank/DDBJ whole genome shotgun (WGS) entry which is preliminary data.</text>
</comment>
<keyword evidence="1 5" id="KW-0963">Cytoplasm</keyword>
<dbReference type="Gene3D" id="1.10.60.30">
    <property type="entry name" value="PSPTO4464-like domains"/>
    <property type="match status" value="2"/>
</dbReference>
<dbReference type="NCBIfam" id="NF003593">
    <property type="entry name" value="PRK05255.1-1"/>
    <property type="match status" value="1"/>
</dbReference>
<comment type="function">
    <text evidence="5">Member of a network of 50S ribosomal subunit biogenesis factors which assembles along the 30S-50S interface, preventing incorrect 23S rRNA structures from forming. Promotes peptidyl transferase center (PTC) maturation.</text>
</comment>
<accession>A0A2G6JKN3</accession>
<comment type="similarity">
    <text evidence="5">Belongs to the DarP family.</text>
</comment>
<dbReference type="PIRSF" id="PIRSF016183">
    <property type="entry name" value="UCP016183"/>
    <property type="match status" value="1"/>
</dbReference>
<dbReference type="AlphaFoldDB" id="A0A2G6JKN3"/>
<gene>
    <name evidence="5" type="primary">darP</name>
    <name evidence="7" type="ORF">CSA60_03665</name>
</gene>
<evidence type="ECO:0000256" key="2">
    <source>
        <dbReference type="ARBA" id="ARBA00022517"/>
    </source>
</evidence>
<organism evidence="7 8">
    <name type="scientific">Neptuniibacter caesariensis</name>
    <dbReference type="NCBI Taxonomy" id="207954"/>
    <lineage>
        <taxon>Bacteria</taxon>
        <taxon>Pseudomonadati</taxon>
        <taxon>Pseudomonadota</taxon>
        <taxon>Gammaproteobacteria</taxon>
        <taxon>Oceanospirillales</taxon>
        <taxon>Oceanospirillaceae</taxon>
        <taxon>Neptuniibacter</taxon>
    </lineage>
</organism>
<sequence length="175" mass="20412">MSNNEDFATHSAHDDEEGWASKTEAKRHMHALQHLGKRLTQLNKDQLDKLDLSDRLRSAIDEFHRIKSHGAQKRHLQFIGKIMRTENTEDIENGIGLFEAGHQAHTQVFHKLERWRDRLISEGNSALQEYISEHPNADVQHIRQLIRNAQKEQKLEKPPASARKLFKYLREIADV</sequence>
<dbReference type="HAMAP" id="MF_00765">
    <property type="entry name" value="DarP"/>
    <property type="match status" value="1"/>
</dbReference>
<comment type="subcellular location">
    <subcellularLocation>
        <location evidence="5">Cytoplasm</location>
    </subcellularLocation>
    <text evidence="5">Associates with late stage pre-50S ribosomal subunits.</text>
</comment>
<dbReference type="PANTHER" id="PTHR38101">
    <property type="entry name" value="UPF0307 PROTEIN YJGA"/>
    <property type="match status" value="1"/>
</dbReference>
<dbReference type="CDD" id="cd16331">
    <property type="entry name" value="YjgA-like"/>
    <property type="match status" value="1"/>
</dbReference>
<reference evidence="7 8" key="1">
    <citation type="submission" date="2017-10" db="EMBL/GenBank/DDBJ databases">
        <title>Novel microbial diversity and functional potential in the marine mammal oral microbiome.</title>
        <authorList>
            <person name="Dudek N.K."/>
            <person name="Sun C.L."/>
            <person name="Burstein D."/>
            <person name="Kantor R.S."/>
            <person name="Aliaga Goltsman D.S."/>
            <person name="Bik E.M."/>
            <person name="Thomas B.C."/>
            <person name="Banfield J.F."/>
            <person name="Relman D.A."/>
        </authorList>
    </citation>
    <scope>NUCLEOTIDE SEQUENCE [LARGE SCALE GENOMIC DNA]</scope>
    <source>
        <strain evidence="7">DOLJORAL78_47_21</strain>
    </source>
</reference>
<dbReference type="PANTHER" id="PTHR38101:SF1">
    <property type="entry name" value="UPF0307 PROTEIN YJGA"/>
    <property type="match status" value="1"/>
</dbReference>
<dbReference type="EMBL" id="PDSH01000018">
    <property type="protein sequence ID" value="PIE23987.1"/>
    <property type="molecule type" value="Genomic_DNA"/>
</dbReference>
<dbReference type="Pfam" id="PF04751">
    <property type="entry name" value="DarP"/>
    <property type="match status" value="1"/>
</dbReference>
<evidence type="ECO:0000256" key="3">
    <source>
        <dbReference type="ARBA" id="ARBA00022730"/>
    </source>
</evidence>
<name>A0A2G6JKN3_NEPCE</name>
<dbReference type="InterPro" id="IPR006839">
    <property type="entry name" value="DarP"/>
</dbReference>
<feature type="region of interest" description="Disordered" evidence="6">
    <location>
        <begin position="1"/>
        <end position="23"/>
    </location>
</feature>
<dbReference type="Proteomes" id="UP000243469">
    <property type="component" value="Unassembled WGS sequence"/>
</dbReference>
<dbReference type="GO" id="GO:0043022">
    <property type="term" value="F:ribosome binding"/>
    <property type="evidence" value="ECO:0007669"/>
    <property type="project" value="UniProtKB-UniRule"/>
</dbReference>